<evidence type="ECO:0000256" key="10">
    <source>
        <dbReference type="PROSITE-ProRule" id="PRU00455"/>
    </source>
</evidence>
<evidence type="ECO:0000256" key="6">
    <source>
        <dbReference type="ARBA" id="ARBA00022723"/>
    </source>
</evidence>
<dbReference type="EC" id="2.3.2.27" evidence="4"/>
<evidence type="ECO:0000256" key="9">
    <source>
        <dbReference type="ARBA" id="ARBA00022833"/>
    </source>
</evidence>
<evidence type="ECO:0000256" key="5">
    <source>
        <dbReference type="ARBA" id="ARBA00022679"/>
    </source>
</evidence>
<keyword evidence="8" id="KW-0833">Ubl conjugation pathway</keyword>
<dbReference type="InterPro" id="IPR013083">
    <property type="entry name" value="Znf_RING/FYVE/PHD"/>
</dbReference>
<evidence type="ECO:0000256" key="4">
    <source>
        <dbReference type="ARBA" id="ARBA00012483"/>
    </source>
</evidence>
<comment type="caution">
    <text evidence="12">The sequence shown here is derived from an EMBL/GenBank/DDBJ whole genome shotgun (WGS) entry which is preliminary data.</text>
</comment>
<dbReference type="Gene3D" id="3.30.40.10">
    <property type="entry name" value="Zinc/RING finger domain, C3HC4 (zinc finger)"/>
    <property type="match status" value="2"/>
</dbReference>
<dbReference type="SUPFAM" id="SSF49599">
    <property type="entry name" value="TRAF domain-like"/>
    <property type="match status" value="2"/>
</dbReference>
<dbReference type="AlphaFoldDB" id="A0AA38M655"/>
<keyword evidence="9" id="KW-0862">Zinc</keyword>
<keyword evidence="7 10" id="KW-0863">Zinc-finger</keyword>
<dbReference type="GO" id="GO:0061630">
    <property type="term" value="F:ubiquitin protein ligase activity"/>
    <property type="evidence" value="ECO:0007669"/>
    <property type="project" value="UniProtKB-EC"/>
</dbReference>
<keyword evidence="13" id="KW-1185">Reference proteome</keyword>
<evidence type="ECO:0000256" key="2">
    <source>
        <dbReference type="ARBA" id="ARBA00004906"/>
    </source>
</evidence>
<evidence type="ECO:0000256" key="1">
    <source>
        <dbReference type="ARBA" id="ARBA00000900"/>
    </source>
</evidence>
<gene>
    <name evidence="12" type="ORF">Zmor_022208</name>
</gene>
<feature type="domain" description="SIAH-type" evidence="11">
    <location>
        <begin position="315"/>
        <end position="374"/>
    </location>
</feature>
<dbReference type="InterPro" id="IPR013010">
    <property type="entry name" value="Znf_SIAH"/>
</dbReference>
<name>A0AA38M655_9CUCU</name>
<dbReference type="PANTHER" id="PTHR45877:SF2">
    <property type="entry name" value="E3 UBIQUITIN-PROTEIN LIGASE SINA-RELATED"/>
    <property type="match status" value="1"/>
</dbReference>
<keyword evidence="6" id="KW-0479">Metal-binding</keyword>
<comment type="pathway">
    <text evidence="2">Protein modification; protein ubiquitination.</text>
</comment>
<organism evidence="12 13">
    <name type="scientific">Zophobas morio</name>
    <dbReference type="NCBI Taxonomy" id="2755281"/>
    <lineage>
        <taxon>Eukaryota</taxon>
        <taxon>Metazoa</taxon>
        <taxon>Ecdysozoa</taxon>
        <taxon>Arthropoda</taxon>
        <taxon>Hexapoda</taxon>
        <taxon>Insecta</taxon>
        <taxon>Pterygota</taxon>
        <taxon>Neoptera</taxon>
        <taxon>Endopterygota</taxon>
        <taxon>Coleoptera</taxon>
        <taxon>Polyphaga</taxon>
        <taxon>Cucujiformia</taxon>
        <taxon>Tenebrionidae</taxon>
        <taxon>Zophobas</taxon>
    </lineage>
</organism>
<evidence type="ECO:0000313" key="12">
    <source>
        <dbReference type="EMBL" id="KAJ3644483.1"/>
    </source>
</evidence>
<dbReference type="GO" id="GO:0008270">
    <property type="term" value="F:zinc ion binding"/>
    <property type="evidence" value="ECO:0007669"/>
    <property type="project" value="UniProtKB-KW"/>
</dbReference>
<dbReference type="InterPro" id="IPR004162">
    <property type="entry name" value="SINA-like_animal"/>
</dbReference>
<proteinExistence type="inferred from homology"/>
<dbReference type="GO" id="GO:0043161">
    <property type="term" value="P:proteasome-mediated ubiquitin-dependent protein catabolic process"/>
    <property type="evidence" value="ECO:0007669"/>
    <property type="project" value="TreeGrafter"/>
</dbReference>
<dbReference type="PANTHER" id="PTHR45877">
    <property type="entry name" value="E3 UBIQUITIN-PROTEIN LIGASE SIAH2"/>
    <property type="match status" value="1"/>
</dbReference>
<evidence type="ECO:0000259" key="11">
    <source>
        <dbReference type="PROSITE" id="PS51081"/>
    </source>
</evidence>
<sequence length="526" mass="60554">MDMQYLVPSDLTAKLKCCVCNNYLSYFPISLCSNGQNLCGRCNPPKNTTCQQNQSFEILCQSVKFPCRYHSEGCLEELVPNEVPQHERTCVFREFKCVVTKPPSCNWSGSLPALLKHSQDKHSNIFLKNGEFELDLTRSENQDYFLEHDDTLVIFTGKFNSDSKTLNCALYSNQYQSVEGVSCQLSMRSGKTTLSQEMYLTSFEAQTFSELFLQSLCGGKKEGILLGKICIGNETVKDGNDAELTDITKDPGMLEILKCFKCHNLVQSPVFRHFYSGQLYMVCSKCKRTDYSACCKNSALKSDLEDFPLRKILTYTQFPCPNQQSGCLYTDKYQKMYAHAQLCQYFTGKCILDPSCTWLGLVKDSVDHIVANHQQSFISLGVEVEMTSQDPDKCKFIKIREYFFKLSYKVDKKEKRFVWSVQTMGDYKEKFKYQIDISDKKRGGRLSLWQFCTPLTKQSSVFLNPKQYCYLEMQQLCVLEPEKMESWSKKEVVVDTHSYHPISSYYKQKSENEIALSVTFKVNIFV</sequence>
<comment type="similarity">
    <text evidence="3">Belongs to the SINA (Seven in absentia) family.</text>
</comment>
<evidence type="ECO:0000313" key="13">
    <source>
        <dbReference type="Proteomes" id="UP001168821"/>
    </source>
</evidence>
<protein>
    <recommendedName>
        <fullName evidence="4">RING-type E3 ubiquitin transferase</fullName>
        <ecNumber evidence="4">2.3.2.27</ecNumber>
    </recommendedName>
</protein>
<keyword evidence="5" id="KW-0808">Transferase</keyword>
<reference evidence="12" key="1">
    <citation type="journal article" date="2023" name="G3 (Bethesda)">
        <title>Whole genome assemblies of Zophobas morio and Tenebrio molitor.</title>
        <authorList>
            <person name="Kaur S."/>
            <person name="Stinson S.A."/>
            <person name="diCenzo G.C."/>
        </authorList>
    </citation>
    <scope>NUCLEOTIDE SEQUENCE</scope>
    <source>
        <strain evidence="12">QUZm001</strain>
    </source>
</reference>
<evidence type="ECO:0000256" key="8">
    <source>
        <dbReference type="ARBA" id="ARBA00022786"/>
    </source>
</evidence>
<evidence type="ECO:0000256" key="7">
    <source>
        <dbReference type="ARBA" id="ARBA00022771"/>
    </source>
</evidence>
<dbReference type="PROSITE" id="PS51081">
    <property type="entry name" value="ZF_SIAH"/>
    <property type="match status" value="2"/>
</dbReference>
<dbReference type="GO" id="GO:0005737">
    <property type="term" value="C:cytoplasm"/>
    <property type="evidence" value="ECO:0007669"/>
    <property type="project" value="TreeGrafter"/>
</dbReference>
<accession>A0AA38M655</accession>
<feature type="domain" description="SIAH-type" evidence="11">
    <location>
        <begin position="62"/>
        <end position="123"/>
    </location>
</feature>
<evidence type="ECO:0000256" key="3">
    <source>
        <dbReference type="ARBA" id="ARBA00009119"/>
    </source>
</evidence>
<dbReference type="Proteomes" id="UP001168821">
    <property type="component" value="Unassembled WGS sequence"/>
</dbReference>
<comment type="catalytic activity">
    <reaction evidence="1">
        <text>S-ubiquitinyl-[E2 ubiquitin-conjugating enzyme]-L-cysteine + [acceptor protein]-L-lysine = [E2 ubiquitin-conjugating enzyme]-L-cysteine + N(6)-ubiquitinyl-[acceptor protein]-L-lysine.</text>
        <dbReference type="EC" id="2.3.2.27"/>
    </reaction>
</comment>
<dbReference type="EMBL" id="JALNTZ010000007">
    <property type="protein sequence ID" value="KAJ3644483.1"/>
    <property type="molecule type" value="Genomic_DNA"/>
</dbReference>
<dbReference type="GO" id="GO:0031624">
    <property type="term" value="F:ubiquitin conjugating enzyme binding"/>
    <property type="evidence" value="ECO:0007669"/>
    <property type="project" value="TreeGrafter"/>
</dbReference>
<dbReference type="FunFam" id="3.30.40.10:FF:000041">
    <property type="entry name" value="E3 ubiquitin-protein ligase SINAT3"/>
    <property type="match status" value="1"/>
</dbReference>
<dbReference type="Pfam" id="PF21361">
    <property type="entry name" value="Sina_ZnF"/>
    <property type="match status" value="2"/>
</dbReference>